<organism evidence="1 2">
    <name type="scientific">Channa striata</name>
    <name type="common">Snakehead murrel</name>
    <name type="synonym">Ophicephalus striatus</name>
    <dbReference type="NCBI Taxonomy" id="64152"/>
    <lineage>
        <taxon>Eukaryota</taxon>
        <taxon>Metazoa</taxon>
        <taxon>Chordata</taxon>
        <taxon>Craniata</taxon>
        <taxon>Vertebrata</taxon>
        <taxon>Euteleostomi</taxon>
        <taxon>Actinopterygii</taxon>
        <taxon>Neopterygii</taxon>
        <taxon>Teleostei</taxon>
        <taxon>Neoteleostei</taxon>
        <taxon>Acanthomorphata</taxon>
        <taxon>Anabantaria</taxon>
        <taxon>Anabantiformes</taxon>
        <taxon>Channoidei</taxon>
        <taxon>Channidae</taxon>
        <taxon>Channa</taxon>
    </lineage>
</organism>
<name>A0AA88N1G5_CHASR</name>
<accession>A0AA88N1G5</accession>
<sequence length="66" mass="7296">MQLLLFKDVGRIATAKLVPDVARSSVFPGSAIKLFELPTKNYIEAASAVHKEGIPLFRPAVFQCFF</sequence>
<protein>
    <submittedName>
        <fullName evidence="1">Uncharacterized protein</fullName>
    </submittedName>
</protein>
<comment type="caution">
    <text evidence="1">The sequence shown here is derived from an EMBL/GenBank/DDBJ whole genome shotgun (WGS) entry which is preliminary data.</text>
</comment>
<dbReference type="EMBL" id="JAUPFM010000006">
    <property type="protein sequence ID" value="KAK2849025.1"/>
    <property type="molecule type" value="Genomic_DNA"/>
</dbReference>
<evidence type="ECO:0000313" key="2">
    <source>
        <dbReference type="Proteomes" id="UP001187415"/>
    </source>
</evidence>
<proteinExistence type="predicted"/>
<gene>
    <name evidence="1" type="ORF">Q5P01_008859</name>
</gene>
<dbReference type="Proteomes" id="UP001187415">
    <property type="component" value="Unassembled WGS sequence"/>
</dbReference>
<keyword evidence="2" id="KW-1185">Reference proteome</keyword>
<reference evidence="1" key="1">
    <citation type="submission" date="2023-07" db="EMBL/GenBank/DDBJ databases">
        <title>Chromosome-level Genome Assembly of Striped Snakehead (Channa striata).</title>
        <authorList>
            <person name="Liu H."/>
        </authorList>
    </citation>
    <scope>NUCLEOTIDE SEQUENCE</scope>
    <source>
        <strain evidence="1">Gz</strain>
        <tissue evidence="1">Muscle</tissue>
    </source>
</reference>
<dbReference type="AlphaFoldDB" id="A0AA88N1G5"/>
<evidence type="ECO:0000313" key="1">
    <source>
        <dbReference type="EMBL" id="KAK2849025.1"/>
    </source>
</evidence>